<keyword evidence="10" id="KW-1185">Reference proteome</keyword>
<accession>A0AA96V8Z2</accession>
<evidence type="ECO:0000256" key="2">
    <source>
        <dbReference type="ARBA" id="ARBA00022679"/>
    </source>
</evidence>
<comment type="pathway">
    <text evidence="6">tRNA modification; archaeosine-tRNA biosynthesis.</text>
</comment>
<dbReference type="GO" id="GO:0008270">
    <property type="term" value="F:zinc ion binding"/>
    <property type="evidence" value="ECO:0007669"/>
    <property type="project" value="UniProtKB-UniRule"/>
</dbReference>
<dbReference type="PANTHER" id="PTHR46499">
    <property type="entry name" value="QUEUINE TRNA-RIBOSYLTRANSFERASE"/>
    <property type="match status" value="1"/>
</dbReference>
<dbReference type="SUPFAM" id="SSF51713">
    <property type="entry name" value="tRNA-guanine transglycosylase"/>
    <property type="match status" value="1"/>
</dbReference>
<feature type="binding site" evidence="6">
    <location>
        <position position="212"/>
    </location>
    <ligand>
        <name>substrate</name>
    </ligand>
</feature>
<protein>
    <recommendedName>
        <fullName evidence="6">tRNA-guanine(15) transglycosylase</fullName>
        <ecNumber evidence="6">2.4.2.48</ecNumber>
    </recommendedName>
    <alternativeName>
        <fullName evidence="6">7-cyano-7-deazaguanine tRNA-ribosyltransferase</fullName>
    </alternativeName>
    <alternativeName>
        <fullName evidence="6">Archaeal tRNA-guanine transglycosylase</fullName>
    </alternativeName>
</protein>
<comment type="cofactor">
    <cofactor evidence="6">
        <name>Zn(2+)</name>
        <dbReference type="ChEBI" id="CHEBI:29105"/>
    </cofactor>
    <text evidence="6">Binds 1 zinc ion per subunit.</text>
</comment>
<proteinExistence type="inferred from homology"/>
<evidence type="ECO:0000256" key="6">
    <source>
        <dbReference type="HAMAP-Rule" id="MF_01634"/>
    </source>
</evidence>
<evidence type="ECO:0000256" key="4">
    <source>
        <dbReference type="ARBA" id="ARBA00022723"/>
    </source>
</evidence>
<organism evidence="9 10">
    <name type="scientific">Methanimicrococcus hongohii</name>
    <dbReference type="NCBI Taxonomy" id="3028295"/>
    <lineage>
        <taxon>Archaea</taxon>
        <taxon>Methanobacteriati</taxon>
        <taxon>Methanobacteriota</taxon>
        <taxon>Stenosarchaea group</taxon>
        <taxon>Methanomicrobia</taxon>
        <taxon>Methanosarcinales</taxon>
        <taxon>Methanosarcinaceae</taxon>
        <taxon>Methanimicrococcus</taxon>
    </lineage>
</organism>
<reference evidence="9 10" key="1">
    <citation type="submission" date="2023-07" db="EMBL/GenBank/DDBJ databases">
        <title>Closed genoem sequence of Methanomicrococcus sp. Hf6.</title>
        <authorList>
            <person name="Poehlein A."/>
            <person name="Protasov E."/>
            <person name="Platt K."/>
            <person name="Reeh H."/>
            <person name="Daniel R."/>
            <person name="Brune A."/>
        </authorList>
    </citation>
    <scope>NUCLEOTIDE SEQUENCE [LARGE SCALE GENOMIC DNA]</scope>
    <source>
        <strain evidence="9 10">Hf6</strain>
    </source>
</reference>
<evidence type="ECO:0000259" key="8">
    <source>
        <dbReference type="Pfam" id="PF01702"/>
    </source>
</evidence>
<keyword evidence="3 6" id="KW-0819">tRNA processing</keyword>
<dbReference type="HAMAP" id="MF_01634">
    <property type="entry name" value="TgtA_arch"/>
    <property type="match status" value="1"/>
</dbReference>
<evidence type="ECO:0000256" key="3">
    <source>
        <dbReference type="ARBA" id="ARBA00022694"/>
    </source>
</evidence>
<keyword evidence="7" id="KW-0175">Coiled coil</keyword>
<keyword evidence="1 6" id="KW-0328">Glycosyltransferase</keyword>
<comment type="function">
    <text evidence="6">Exchanges the guanine residue with 7-cyano-7-deazaguanine (preQ0) at position 15 in the dihydrouridine loop (D-loop) of archaeal tRNAs.</text>
</comment>
<evidence type="ECO:0000256" key="1">
    <source>
        <dbReference type="ARBA" id="ARBA00022676"/>
    </source>
</evidence>
<dbReference type="InterPro" id="IPR050076">
    <property type="entry name" value="ArchSynthase1/Queuine_TRR"/>
</dbReference>
<feature type="binding site" evidence="6">
    <location>
        <position position="297"/>
    </location>
    <ligand>
        <name>Zn(2+)</name>
        <dbReference type="ChEBI" id="CHEBI:29105"/>
    </ligand>
</feature>
<dbReference type="PANTHER" id="PTHR46499:SF1">
    <property type="entry name" value="QUEUINE TRNA-RIBOSYLTRANSFERASE"/>
    <property type="match status" value="1"/>
</dbReference>
<sequence length="554" mass="61542">MSRVFEIIEKDTAGRIGRLKTPHGVVETPTVMPVINPNLRIVDPAEMKEFGAEILITNSYIIYSKPELRERALSEGLHALIGFDGPIMTDSGSFQLSVYGDVNVENHEIIAFEQAIGTDIGVPLDIPTAPDVRYSQAKEELQITNERLTEARRLVEERRKEAASNAENGLEKQRGDDMLLAGPIQGSTYLDLRAESAEFVSGLDFDVCPIGAVVPLMEAYRYEDLVHVVAAAKSKLDPTVPVHLFGAGHPMMFALAVALGCDLFDSAAYALYAKGGRYITVNGTYPLDRLKYLPCSCPICSKNTAESMQKAANKEELLARHNLYVTFEEIRLIKQAIHEGKLMELVELRCHSHPQMVSALHALYSHSDWLEECDPAVKSTFFECSAESAKRPEVLRYGKRLNRFSLSGKVLIRPARYNKSGLKDADFDHVLYFKPPFGAFPSELDENYPFNAEVQNKPSLLSLQTALENTIALISNNPDAEFTFVKGKRLSEFDAACFDELGKVCRIEESIKADENIDETDADEMNVDETDAVEMNVVEADTVEADADETNGEE</sequence>
<dbReference type="NCBIfam" id="TIGR00449">
    <property type="entry name" value="tgt_general"/>
    <property type="match status" value="1"/>
</dbReference>
<dbReference type="InterPro" id="IPR036511">
    <property type="entry name" value="TGT-like_sf"/>
</dbReference>
<feature type="active site" description="Nucleophile" evidence="6">
    <location>
        <position position="90"/>
    </location>
</feature>
<feature type="binding site" evidence="6">
    <location>
        <position position="125"/>
    </location>
    <ligand>
        <name>substrate</name>
    </ligand>
</feature>
<dbReference type="AlphaFoldDB" id="A0AA96V8Z2"/>
<feature type="binding site" evidence="6">
    <location>
        <position position="300"/>
    </location>
    <ligand>
        <name>Zn(2+)</name>
        <dbReference type="ChEBI" id="CHEBI:29105"/>
    </ligand>
</feature>
<dbReference type="SUPFAM" id="SSF88802">
    <property type="entry name" value="Pre-PUA domain"/>
    <property type="match status" value="1"/>
</dbReference>
<gene>
    <name evidence="9" type="primary">qtrT1</name>
    <name evidence="6" type="synonym">tgtA</name>
    <name evidence="9" type="ORF">MmiHf6_09200</name>
</gene>
<dbReference type="EMBL" id="CP131059">
    <property type="protein sequence ID" value="WNY23611.1"/>
    <property type="molecule type" value="Genomic_DNA"/>
</dbReference>
<dbReference type="Gene3D" id="3.20.20.105">
    <property type="entry name" value="Queuine tRNA-ribosyltransferase-like"/>
    <property type="match status" value="1"/>
</dbReference>
<dbReference type="GO" id="GO:0016763">
    <property type="term" value="F:pentosyltransferase activity"/>
    <property type="evidence" value="ECO:0007669"/>
    <property type="project" value="UniProtKB-UniRule"/>
</dbReference>
<dbReference type="EC" id="2.4.2.48" evidence="6"/>
<dbReference type="GO" id="GO:0002099">
    <property type="term" value="P:tRNA wobble guanine modification"/>
    <property type="evidence" value="ECO:0007669"/>
    <property type="project" value="TreeGrafter"/>
</dbReference>
<dbReference type="InterPro" id="IPR002616">
    <property type="entry name" value="tRNA_ribo_trans-like"/>
</dbReference>
<name>A0AA96V8Z2_9EURY</name>
<dbReference type="Pfam" id="PF01702">
    <property type="entry name" value="TGT"/>
    <property type="match status" value="1"/>
</dbReference>
<evidence type="ECO:0000313" key="10">
    <source>
        <dbReference type="Proteomes" id="UP001302978"/>
    </source>
</evidence>
<feature type="binding site" evidence="6">
    <location>
        <position position="295"/>
    </location>
    <ligand>
        <name>Zn(2+)</name>
        <dbReference type="ChEBI" id="CHEBI:29105"/>
    </ligand>
</feature>
<keyword evidence="2 6" id="KW-0808">Transferase</keyword>
<dbReference type="KEGG" id="mehf:MmiHf6_09200"/>
<evidence type="ECO:0000313" key="9">
    <source>
        <dbReference type="EMBL" id="WNY23611.1"/>
    </source>
</evidence>
<comment type="catalytic activity">
    <reaction evidence="6">
        <text>guanosine(15) in tRNA + 7-cyano-7-carbaguanine = 7-cyano-7-carbaguanosine(15) in tRNA + guanine</text>
        <dbReference type="Rhea" id="RHEA:43164"/>
        <dbReference type="Rhea" id="RHEA-COMP:10371"/>
        <dbReference type="Rhea" id="RHEA-COMP:10372"/>
        <dbReference type="ChEBI" id="CHEBI:16235"/>
        <dbReference type="ChEBI" id="CHEBI:45075"/>
        <dbReference type="ChEBI" id="CHEBI:74269"/>
        <dbReference type="ChEBI" id="CHEBI:82850"/>
        <dbReference type="EC" id="2.4.2.48"/>
    </reaction>
</comment>
<comment type="similarity">
    <text evidence="6">Belongs to the archaeosine tRNA-ribosyltransferase family.</text>
</comment>
<evidence type="ECO:0000256" key="5">
    <source>
        <dbReference type="ARBA" id="ARBA00022833"/>
    </source>
</evidence>
<dbReference type="GO" id="GO:0005737">
    <property type="term" value="C:cytoplasm"/>
    <property type="evidence" value="ECO:0007669"/>
    <property type="project" value="TreeGrafter"/>
</dbReference>
<dbReference type="NCBIfam" id="TIGR00432">
    <property type="entry name" value="arcsn_tRNA_tgt"/>
    <property type="match status" value="1"/>
</dbReference>
<keyword evidence="5 6" id="KW-0862">Zinc</keyword>
<feature type="coiled-coil region" evidence="7">
    <location>
        <begin position="134"/>
        <end position="165"/>
    </location>
</feature>
<dbReference type="Proteomes" id="UP001302978">
    <property type="component" value="Chromosome"/>
</dbReference>
<evidence type="ECO:0000256" key="7">
    <source>
        <dbReference type="SAM" id="Coils"/>
    </source>
</evidence>
<dbReference type="InterPro" id="IPR004804">
    <property type="entry name" value="TgtA"/>
</dbReference>
<feature type="domain" description="tRNA-guanine(15) transglycosylase-like" evidence="8">
    <location>
        <begin position="12"/>
        <end position="354"/>
    </location>
</feature>
<keyword evidence="4 6" id="KW-0479">Metal-binding</keyword>